<keyword evidence="11 15" id="KW-0819">tRNA processing</keyword>
<comment type="catalytic activity">
    <reaction evidence="14 15 16">
        <text>guanosine(37) in tRNA + S-adenosyl-L-methionine = N(1)-methylguanosine(37) in tRNA + S-adenosyl-L-homocysteine + H(+)</text>
        <dbReference type="Rhea" id="RHEA:36899"/>
        <dbReference type="Rhea" id="RHEA-COMP:10145"/>
        <dbReference type="Rhea" id="RHEA-COMP:10147"/>
        <dbReference type="ChEBI" id="CHEBI:15378"/>
        <dbReference type="ChEBI" id="CHEBI:57856"/>
        <dbReference type="ChEBI" id="CHEBI:59789"/>
        <dbReference type="ChEBI" id="CHEBI:73542"/>
        <dbReference type="ChEBI" id="CHEBI:74269"/>
        <dbReference type="EC" id="2.1.1.228"/>
    </reaction>
</comment>
<keyword evidence="10 15" id="KW-0949">S-adenosyl-L-methionine</keyword>
<evidence type="ECO:0000256" key="13">
    <source>
        <dbReference type="ARBA" id="ARBA00033392"/>
    </source>
</evidence>
<evidence type="ECO:0000256" key="7">
    <source>
        <dbReference type="ARBA" id="ARBA00022490"/>
    </source>
</evidence>
<dbReference type="InterPro" id="IPR029026">
    <property type="entry name" value="tRNA_m1G_MTases_N"/>
</dbReference>
<evidence type="ECO:0000259" key="17">
    <source>
        <dbReference type="Pfam" id="PF01746"/>
    </source>
</evidence>
<dbReference type="PANTHER" id="PTHR46417:SF1">
    <property type="entry name" value="TRNA (GUANINE-N(1)-)-METHYLTRANSFERASE"/>
    <property type="match status" value="1"/>
</dbReference>
<evidence type="ECO:0000256" key="8">
    <source>
        <dbReference type="ARBA" id="ARBA00022603"/>
    </source>
</evidence>
<evidence type="ECO:0000256" key="1">
    <source>
        <dbReference type="ARBA" id="ARBA00002634"/>
    </source>
</evidence>
<evidence type="ECO:0000256" key="6">
    <source>
        <dbReference type="ARBA" id="ARBA00014679"/>
    </source>
</evidence>
<dbReference type="HAMAP" id="MF_00605">
    <property type="entry name" value="TrmD"/>
    <property type="match status" value="1"/>
</dbReference>
<name>A0ABQ1T2H5_9GAMM</name>
<dbReference type="CDD" id="cd18080">
    <property type="entry name" value="TrmD-like"/>
    <property type="match status" value="1"/>
</dbReference>
<evidence type="ECO:0000256" key="14">
    <source>
        <dbReference type="ARBA" id="ARBA00047783"/>
    </source>
</evidence>
<dbReference type="InterPro" id="IPR016009">
    <property type="entry name" value="tRNA_MeTrfase_TRMD/TRM10"/>
</dbReference>
<evidence type="ECO:0000256" key="4">
    <source>
        <dbReference type="ARBA" id="ARBA00011738"/>
    </source>
</evidence>
<dbReference type="Proteomes" id="UP000606498">
    <property type="component" value="Unassembled WGS sequence"/>
</dbReference>
<keyword evidence="19" id="KW-1185">Reference proteome</keyword>
<protein>
    <recommendedName>
        <fullName evidence="6 15">tRNA (guanine-N(1)-)-methyltransferase</fullName>
        <ecNumber evidence="5 15">2.1.1.228</ecNumber>
    </recommendedName>
    <alternativeName>
        <fullName evidence="12 15">M1G-methyltransferase</fullName>
    </alternativeName>
    <alternativeName>
        <fullName evidence="13 15">tRNA [GM37] methyltransferase</fullName>
    </alternativeName>
</protein>
<evidence type="ECO:0000256" key="12">
    <source>
        <dbReference type="ARBA" id="ARBA00029736"/>
    </source>
</evidence>
<accession>A0ABQ1T2H5</accession>
<evidence type="ECO:0000256" key="2">
    <source>
        <dbReference type="ARBA" id="ARBA00004496"/>
    </source>
</evidence>
<feature type="binding site" evidence="15">
    <location>
        <position position="113"/>
    </location>
    <ligand>
        <name>S-adenosyl-L-methionine</name>
        <dbReference type="ChEBI" id="CHEBI:59789"/>
    </ligand>
</feature>
<dbReference type="PANTHER" id="PTHR46417">
    <property type="entry name" value="TRNA (GUANINE-N(1)-)-METHYLTRANSFERASE"/>
    <property type="match status" value="1"/>
</dbReference>
<dbReference type="NCBIfam" id="TIGR00088">
    <property type="entry name" value="trmD"/>
    <property type="match status" value="1"/>
</dbReference>
<evidence type="ECO:0000256" key="11">
    <source>
        <dbReference type="ARBA" id="ARBA00022694"/>
    </source>
</evidence>
<evidence type="ECO:0000313" key="18">
    <source>
        <dbReference type="EMBL" id="GGE75033.1"/>
    </source>
</evidence>
<keyword evidence="8 15" id="KW-0489">Methyltransferase</keyword>
<evidence type="ECO:0000256" key="3">
    <source>
        <dbReference type="ARBA" id="ARBA00007630"/>
    </source>
</evidence>
<proteinExistence type="inferred from homology"/>
<organism evidence="18 19">
    <name type="scientific">Shewanella carassii</name>
    <dbReference type="NCBI Taxonomy" id="1987584"/>
    <lineage>
        <taxon>Bacteria</taxon>
        <taxon>Pseudomonadati</taxon>
        <taxon>Pseudomonadota</taxon>
        <taxon>Gammaproteobacteria</taxon>
        <taxon>Alteromonadales</taxon>
        <taxon>Shewanellaceae</taxon>
        <taxon>Shewanella</taxon>
    </lineage>
</organism>
<comment type="caution">
    <text evidence="18">The sequence shown here is derived from an EMBL/GenBank/DDBJ whole genome shotgun (WGS) entry which is preliminary data.</text>
</comment>
<dbReference type="Gene3D" id="1.10.1270.20">
    <property type="entry name" value="tRNA(m1g37)methyltransferase, domain 2"/>
    <property type="match status" value="1"/>
</dbReference>
<evidence type="ECO:0000256" key="15">
    <source>
        <dbReference type="HAMAP-Rule" id="MF_00605"/>
    </source>
</evidence>
<dbReference type="EC" id="2.1.1.228" evidence="5 15"/>
<dbReference type="SUPFAM" id="SSF75217">
    <property type="entry name" value="alpha/beta knot"/>
    <property type="match status" value="1"/>
</dbReference>
<dbReference type="RefSeq" id="WP_093982523.1">
    <property type="nucleotide sequence ID" value="NZ_AP024618.1"/>
</dbReference>
<evidence type="ECO:0000256" key="16">
    <source>
        <dbReference type="RuleBase" id="RU003464"/>
    </source>
</evidence>
<comment type="subcellular location">
    <subcellularLocation>
        <location evidence="2 15 16">Cytoplasm</location>
    </subcellularLocation>
</comment>
<dbReference type="NCBIfam" id="NF000648">
    <property type="entry name" value="PRK00026.1"/>
    <property type="match status" value="1"/>
</dbReference>
<feature type="domain" description="tRNA methyltransferase TRMD/TRM10-type" evidence="17">
    <location>
        <begin position="1"/>
        <end position="225"/>
    </location>
</feature>
<feature type="binding site" evidence="15">
    <location>
        <begin position="133"/>
        <end position="138"/>
    </location>
    <ligand>
        <name>S-adenosyl-L-methionine</name>
        <dbReference type="ChEBI" id="CHEBI:59789"/>
    </ligand>
</feature>
<keyword evidence="7 15" id="KW-0963">Cytoplasm</keyword>
<gene>
    <name evidence="15 18" type="primary">trmD</name>
    <name evidence="18" type="ORF">GCM10011520_14520</name>
</gene>
<dbReference type="InterPro" id="IPR029028">
    <property type="entry name" value="Alpha/beta_knot_MTases"/>
</dbReference>
<dbReference type="PIRSF" id="PIRSF000386">
    <property type="entry name" value="tRNA_mtase"/>
    <property type="match status" value="1"/>
</dbReference>
<dbReference type="Pfam" id="PF01746">
    <property type="entry name" value="tRNA_m1G_MT"/>
    <property type="match status" value="1"/>
</dbReference>
<evidence type="ECO:0000256" key="10">
    <source>
        <dbReference type="ARBA" id="ARBA00022691"/>
    </source>
</evidence>
<evidence type="ECO:0000256" key="5">
    <source>
        <dbReference type="ARBA" id="ARBA00012807"/>
    </source>
</evidence>
<dbReference type="InterPro" id="IPR023148">
    <property type="entry name" value="tRNA_m1G_MeTrfase_C_sf"/>
</dbReference>
<evidence type="ECO:0000256" key="9">
    <source>
        <dbReference type="ARBA" id="ARBA00022679"/>
    </source>
</evidence>
<sequence length="247" mass="27335">MWLGVITLFPEMFRAVTDFGVTGRAVKNGLLEVQTWNPRDFTHDRHNTVDDRPYGGGPGMLMMVQPLRDAIHAAKAAAGEGAKVIYLSPQGRKLTQQGVSELAQSSKLILVCGRYEGIDERIIQTEVDEEWSIGDYVLSGGELPAMTLIDSVSRLVPGVLGKQASAEQDSFSDGLLDCPHYTRPECLDGLDVPAVLLSGNHEQIRRWRLQQSLIRTLQRRPELFENLALTDEQTTLLAQFVDAMDSA</sequence>
<evidence type="ECO:0000313" key="19">
    <source>
        <dbReference type="Proteomes" id="UP000606498"/>
    </source>
</evidence>
<comment type="subunit">
    <text evidence="4 15 16">Homodimer.</text>
</comment>
<reference evidence="19" key="1">
    <citation type="journal article" date="2019" name="Int. J. Syst. Evol. Microbiol.">
        <title>The Global Catalogue of Microorganisms (GCM) 10K type strain sequencing project: providing services to taxonomists for standard genome sequencing and annotation.</title>
        <authorList>
            <consortium name="The Broad Institute Genomics Platform"/>
            <consortium name="The Broad Institute Genome Sequencing Center for Infectious Disease"/>
            <person name="Wu L."/>
            <person name="Ma J."/>
        </authorList>
    </citation>
    <scope>NUCLEOTIDE SEQUENCE [LARGE SCALE GENOMIC DNA]</scope>
    <source>
        <strain evidence="19">CGMCC 1.16033</strain>
    </source>
</reference>
<dbReference type="EMBL" id="BMKO01000003">
    <property type="protein sequence ID" value="GGE75033.1"/>
    <property type="molecule type" value="Genomic_DNA"/>
</dbReference>
<comment type="function">
    <text evidence="1 15 16">Specifically methylates guanosine-37 in various tRNAs.</text>
</comment>
<dbReference type="Gene3D" id="3.40.1280.10">
    <property type="match status" value="1"/>
</dbReference>
<keyword evidence="9 15" id="KW-0808">Transferase</keyword>
<comment type="similarity">
    <text evidence="3 15 16">Belongs to the RNA methyltransferase TrmD family.</text>
</comment>
<dbReference type="InterPro" id="IPR002649">
    <property type="entry name" value="tRNA_m1G_MeTrfase_TrmD"/>
</dbReference>